<organism evidence="5 6">
    <name type="scientific">Skermanella aerolata</name>
    <dbReference type="NCBI Taxonomy" id="393310"/>
    <lineage>
        <taxon>Bacteria</taxon>
        <taxon>Pseudomonadati</taxon>
        <taxon>Pseudomonadota</taxon>
        <taxon>Alphaproteobacteria</taxon>
        <taxon>Rhodospirillales</taxon>
        <taxon>Azospirillaceae</taxon>
        <taxon>Skermanella</taxon>
    </lineage>
</organism>
<sequence>MMIDMNHVSGLIRTAVEAKILPRFRNLAAGEIAQKGPNDPVTIADIEAEEMLSRLLLEAYPETRVIGEELVSREPATLDALLSDTPVWVIDPVDGTMNFADGNPVFGTILAYVVGGETKAGWIHDPINDVTVTALLGGGAWCNGRRLEVDKATPLNRSSGSAYWTSEDWLVPDPGMAASGLFGELRNHRCSAADYIDLALGRRQFVLSTGSKPWDHAAGVLIAQEAGGLAGFLDGSDYSVTELDGRVVATATEEAMQAIREVAGRVG</sequence>
<protein>
    <submittedName>
        <fullName evidence="5">Inositol phosphatase</fullName>
    </submittedName>
</protein>
<dbReference type="Gene3D" id="3.40.190.80">
    <property type="match status" value="1"/>
</dbReference>
<feature type="binding site" evidence="4">
    <location>
        <position position="94"/>
    </location>
    <ligand>
        <name>Mg(2+)</name>
        <dbReference type="ChEBI" id="CHEBI:18420"/>
        <label>1</label>
        <note>catalytic</note>
    </ligand>
</feature>
<dbReference type="GO" id="GO:0006020">
    <property type="term" value="P:inositol metabolic process"/>
    <property type="evidence" value="ECO:0007669"/>
    <property type="project" value="TreeGrafter"/>
</dbReference>
<dbReference type="OrthoDB" id="9785695at2"/>
<dbReference type="GO" id="GO:0046872">
    <property type="term" value="F:metal ion binding"/>
    <property type="evidence" value="ECO:0007669"/>
    <property type="project" value="UniProtKB-KW"/>
</dbReference>
<keyword evidence="3 4" id="KW-0460">Magnesium</keyword>
<feature type="binding site" evidence="4">
    <location>
        <position position="68"/>
    </location>
    <ligand>
        <name>Mg(2+)</name>
        <dbReference type="ChEBI" id="CHEBI:18420"/>
        <label>1</label>
        <note>catalytic</note>
    </ligand>
</feature>
<dbReference type="GO" id="GO:0046854">
    <property type="term" value="P:phosphatidylinositol phosphate biosynthetic process"/>
    <property type="evidence" value="ECO:0007669"/>
    <property type="project" value="InterPro"/>
</dbReference>
<dbReference type="PRINTS" id="PR00377">
    <property type="entry name" value="IMPHPHTASES"/>
</dbReference>
<evidence type="ECO:0000256" key="2">
    <source>
        <dbReference type="ARBA" id="ARBA00022723"/>
    </source>
</evidence>
<dbReference type="PROSITE" id="PS00630">
    <property type="entry name" value="IMP_2"/>
    <property type="match status" value="1"/>
</dbReference>
<dbReference type="PANTHER" id="PTHR20854">
    <property type="entry name" value="INOSITOL MONOPHOSPHATASE"/>
    <property type="match status" value="1"/>
</dbReference>
<keyword evidence="2 4" id="KW-0479">Metal-binding</keyword>
<dbReference type="GO" id="GO:0007165">
    <property type="term" value="P:signal transduction"/>
    <property type="evidence" value="ECO:0007669"/>
    <property type="project" value="TreeGrafter"/>
</dbReference>
<dbReference type="Proteomes" id="UP000321523">
    <property type="component" value="Unassembled WGS sequence"/>
</dbReference>
<feature type="binding site" evidence="4">
    <location>
        <position position="215"/>
    </location>
    <ligand>
        <name>Mg(2+)</name>
        <dbReference type="ChEBI" id="CHEBI:18420"/>
        <label>1</label>
        <note>catalytic</note>
    </ligand>
</feature>
<evidence type="ECO:0000313" key="5">
    <source>
        <dbReference type="EMBL" id="GEO38212.1"/>
    </source>
</evidence>
<evidence type="ECO:0000256" key="3">
    <source>
        <dbReference type="ARBA" id="ARBA00022842"/>
    </source>
</evidence>
<gene>
    <name evidence="5" type="ORF">SAE02_23600</name>
</gene>
<dbReference type="RefSeq" id="WP_052831004.1">
    <property type="nucleotide sequence ID" value="NZ_BJYZ01000009.1"/>
</dbReference>
<name>A0A512DP11_9PROT</name>
<dbReference type="Pfam" id="PF00459">
    <property type="entry name" value="Inositol_P"/>
    <property type="match status" value="1"/>
</dbReference>
<reference evidence="5 6" key="1">
    <citation type="submission" date="2019-07" db="EMBL/GenBank/DDBJ databases">
        <title>Whole genome shotgun sequence of Skermanella aerolata NBRC 106429.</title>
        <authorList>
            <person name="Hosoyama A."/>
            <person name="Uohara A."/>
            <person name="Ohji S."/>
            <person name="Ichikawa N."/>
        </authorList>
    </citation>
    <scope>NUCLEOTIDE SEQUENCE [LARGE SCALE GENOMIC DNA]</scope>
    <source>
        <strain evidence="5 6">NBRC 106429</strain>
    </source>
</reference>
<dbReference type="PANTHER" id="PTHR20854:SF4">
    <property type="entry name" value="INOSITOL-1-MONOPHOSPHATASE-RELATED"/>
    <property type="match status" value="1"/>
</dbReference>
<dbReference type="EMBL" id="BJYZ01000009">
    <property type="protein sequence ID" value="GEO38212.1"/>
    <property type="molecule type" value="Genomic_DNA"/>
</dbReference>
<accession>A0A512DP11</accession>
<dbReference type="CDD" id="cd01637">
    <property type="entry name" value="IMPase_like"/>
    <property type="match status" value="1"/>
</dbReference>
<feature type="binding site" evidence="4">
    <location>
        <position position="91"/>
    </location>
    <ligand>
        <name>Mg(2+)</name>
        <dbReference type="ChEBI" id="CHEBI:18420"/>
        <label>1</label>
        <note>catalytic</note>
    </ligand>
</feature>
<comment type="similarity">
    <text evidence="1">Belongs to the inositol monophosphatase superfamily.</text>
</comment>
<dbReference type="SUPFAM" id="SSF56655">
    <property type="entry name" value="Carbohydrate phosphatase"/>
    <property type="match status" value="1"/>
</dbReference>
<proteinExistence type="inferred from homology"/>
<evidence type="ECO:0000256" key="4">
    <source>
        <dbReference type="PIRSR" id="PIRSR600760-2"/>
    </source>
</evidence>
<comment type="cofactor">
    <cofactor evidence="4">
        <name>Mg(2+)</name>
        <dbReference type="ChEBI" id="CHEBI:18420"/>
    </cofactor>
</comment>
<dbReference type="Gene3D" id="3.30.540.10">
    <property type="entry name" value="Fructose-1,6-Bisphosphatase, subunit A, domain 1"/>
    <property type="match status" value="1"/>
</dbReference>
<dbReference type="InterPro" id="IPR000760">
    <property type="entry name" value="Inositol_monophosphatase-like"/>
</dbReference>
<keyword evidence="6" id="KW-1185">Reference proteome</keyword>
<evidence type="ECO:0000313" key="6">
    <source>
        <dbReference type="Proteomes" id="UP000321523"/>
    </source>
</evidence>
<dbReference type="AlphaFoldDB" id="A0A512DP11"/>
<evidence type="ECO:0000256" key="1">
    <source>
        <dbReference type="ARBA" id="ARBA00009759"/>
    </source>
</evidence>
<comment type="caution">
    <text evidence="5">The sequence shown here is derived from an EMBL/GenBank/DDBJ whole genome shotgun (WGS) entry which is preliminary data.</text>
</comment>
<dbReference type="GO" id="GO:0008934">
    <property type="term" value="F:inositol monophosphate 1-phosphatase activity"/>
    <property type="evidence" value="ECO:0007669"/>
    <property type="project" value="TreeGrafter"/>
</dbReference>
<dbReference type="InterPro" id="IPR020550">
    <property type="entry name" value="Inositol_monophosphatase_CS"/>
</dbReference>